<protein>
    <submittedName>
        <fullName evidence="2">Uncharacterized protein</fullName>
    </submittedName>
</protein>
<accession>A0A5B0Q7T1</accession>
<evidence type="ECO:0000313" key="2">
    <source>
        <dbReference type="EMBL" id="KAA1109024.1"/>
    </source>
</evidence>
<evidence type="ECO:0000313" key="3">
    <source>
        <dbReference type="Proteomes" id="UP000324748"/>
    </source>
</evidence>
<keyword evidence="3" id="KW-1185">Reference proteome</keyword>
<gene>
    <name evidence="2" type="ORF">PGT21_031533</name>
</gene>
<proteinExistence type="predicted"/>
<feature type="compositionally biased region" description="Low complexity" evidence="1">
    <location>
        <begin position="38"/>
        <end position="52"/>
    </location>
</feature>
<name>A0A5B0Q7T1_PUCGR</name>
<comment type="caution">
    <text evidence="2">The sequence shown here is derived from an EMBL/GenBank/DDBJ whole genome shotgun (WGS) entry which is preliminary data.</text>
</comment>
<evidence type="ECO:0000256" key="1">
    <source>
        <dbReference type="SAM" id="MobiDB-lite"/>
    </source>
</evidence>
<dbReference type="AlphaFoldDB" id="A0A5B0Q7T1"/>
<organism evidence="2 3">
    <name type="scientific">Puccinia graminis f. sp. tritici</name>
    <dbReference type="NCBI Taxonomy" id="56615"/>
    <lineage>
        <taxon>Eukaryota</taxon>
        <taxon>Fungi</taxon>
        <taxon>Dikarya</taxon>
        <taxon>Basidiomycota</taxon>
        <taxon>Pucciniomycotina</taxon>
        <taxon>Pucciniomycetes</taxon>
        <taxon>Pucciniales</taxon>
        <taxon>Pucciniaceae</taxon>
        <taxon>Puccinia</taxon>
    </lineage>
</organism>
<feature type="region of interest" description="Disordered" evidence="1">
    <location>
        <begin position="27"/>
        <end position="52"/>
    </location>
</feature>
<dbReference type="Proteomes" id="UP000324748">
    <property type="component" value="Unassembled WGS sequence"/>
</dbReference>
<reference evidence="2 3" key="1">
    <citation type="submission" date="2019-05" db="EMBL/GenBank/DDBJ databases">
        <title>Emergence of the Ug99 lineage of the wheat stem rust pathogen through somatic hybridization.</title>
        <authorList>
            <person name="Li F."/>
            <person name="Upadhyaya N.M."/>
            <person name="Sperschneider J."/>
            <person name="Matny O."/>
            <person name="Nguyen-Phuc H."/>
            <person name="Mago R."/>
            <person name="Raley C."/>
            <person name="Miller M.E."/>
            <person name="Silverstein K.A.T."/>
            <person name="Henningsen E."/>
            <person name="Hirsch C.D."/>
            <person name="Visser B."/>
            <person name="Pretorius Z.A."/>
            <person name="Steffenson B.J."/>
            <person name="Schwessinger B."/>
            <person name="Dodds P.N."/>
            <person name="Figueroa M."/>
        </authorList>
    </citation>
    <scope>NUCLEOTIDE SEQUENCE [LARGE SCALE GENOMIC DNA]</scope>
    <source>
        <strain evidence="2">21-0</strain>
    </source>
</reference>
<sequence>MPQDVSEINRQAIDLLTELFQFTERATTQEDEQAVADSSLSRSKSLSIYAPT</sequence>
<dbReference type="EMBL" id="VSWC01000028">
    <property type="protein sequence ID" value="KAA1109024.1"/>
    <property type="molecule type" value="Genomic_DNA"/>
</dbReference>